<evidence type="ECO:0000259" key="3">
    <source>
        <dbReference type="Pfam" id="PF23598"/>
    </source>
</evidence>
<reference evidence="4 5" key="1">
    <citation type="journal article" date="2022" name="G3 (Bethesda)">
        <title>Whole-genome sequence and methylome profiling of the almond [Prunus dulcis (Mill.) D.A. Webb] cultivar 'Nonpareil'.</title>
        <authorList>
            <person name="D'Amico-Willman K.M."/>
            <person name="Ouma W.Z."/>
            <person name="Meulia T."/>
            <person name="Sideli G.M."/>
            <person name="Gradziel T.M."/>
            <person name="Fresnedo-Ramirez J."/>
        </authorList>
    </citation>
    <scope>NUCLEOTIDE SEQUENCE [LARGE SCALE GENOMIC DNA]</scope>
    <source>
        <strain evidence="4">Clone GOH B32 T37-40</strain>
    </source>
</reference>
<evidence type="ECO:0000256" key="2">
    <source>
        <dbReference type="SAM" id="MobiDB-lite"/>
    </source>
</evidence>
<feature type="region of interest" description="Disordered" evidence="2">
    <location>
        <begin position="875"/>
        <end position="956"/>
    </location>
</feature>
<dbReference type="InterPro" id="IPR004252">
    <property type="entry name" value="Probable_transposase_24"/>
</dbReference>
<dbReference type="PANTHER" id="PTHR33018:SF31">
    <property type="entry name" value="TRANSPOSASE, PTTA_EN_SPM, PLANT"/>
    <property type="match status" value="1"/>
</dbReference>
<organism evidence="4 5">
    <name type="scientific">Prunus dulcis</name>
    <name type="common">Almond</name>
    <name type="synonym">Amygdalus dulcis</name>
    <dbReference type="NCBI Taxonomy" id="3755"/>
    <lineage>
        <taxon>Eukaryota</taxon>
        <taxon>Viridiplantae</taxon>
        <taxon>Streptophyta</taxon>
        <taxon>Embryophyta</taxon>
        <taxon>Tracheophyta</taxon>
        <taxon>Spermatophyta</taxon>
        <taxon>Magnoliopsida</taxon>
        <taxon>eudicotyledons</taxon>
        <taxon>Gunneridae</taxon>
        <taxon>Pentapetalae</taxon>
        <taxon>rosids</taxon>
        <taxon>fabids</taxon>
        <taxon>Rosales</taxon>
        <taxon>Rosaceae</taxon>
        <taxon>Amygdaloideae</taxon>
        <taxon>Amygdaleae</taxon>
        <taxon>Prunus</taxon>
    </lineage>
</organism>
<feature type="compositionally biased region" description="Polar residues" evidence="2">
    <location>
        <begin position="531"/>
        <end position="540"/>
    </location>
</feature>
<name>A0AAD4WM00_PRUDU</name>
<dbReference type="Pfam" id="PF03004">
    <property type="entry name" value="Transposase_24"/>
    <property type="match status" value="1"/>
</dbReference>
<comment type="caution">
    <text evidence="4">The sequence shown here is derived from an EMBL/GenBank/DDBJ whole genome shotgun (WGS) entry which is preliminary data.</text>
</comment>
<feature type="domain" description="Disease resistance R13L4/SHOC-2-like LRR" evidence="3">
    <location>
        <begin position="139"/>
        <end position="321"/>
    </location>
</feature>
<dbReference type="PANTHER" id="PTHR33018">
    <property type="entry name" value="OS10G0338966 PROTEIN-RELATED"/>
    <property type="match status" value="1"/>
</dbReference>
<evidence type="ECO:0000313" key="4">
    <source>
        <dbReference type="EMBL" id="KAI5344772.1"/>
    </source>
</evidence>
<protein>
    <recommendedName>
        <fullName evidence="3">Disease resistance R13L4/SHOC-2-like LRR domain-containing protein</fullName>
    </recommendedName>
</protein>
<dbReference type="Gene3D" id="3.80.10.10">
    <property type="entry name" value="Ribonuclease Inhibitor"/>
    <property type="match status" value="1"/>
</dbReference>
<gene>
    <name evidence="4" type="ORF">L3X38_012649</name>
</gene>
<dbReference type="SUPFAM" id="SSF52047">
    <property type="entry name" value="RNI-like"/>
    <property type="match status" value="1"/>
</dbReference>
<dbReference type="InterPro" id="IPR032675">
    <property type="entry name" value="LRR_dom_sf"/>
</dbReference>
<dbReference type="Pfam" id="PF23598">
    <property type="entry name" value="LRR_14"/>
    <property type="match status" value="1"/>
</dbReference>
<evidence type="ECO:0000256" key="1">
    <source>
        <dbReference type="ARBA" id="ARBA00022737"/>
    </source>
</evidence>
<dbReference type="Proteomes" id="UP001054821">
    <property type="component" value="Chromosome 2"/>
</dbReference>
<sequence length="1087" mass="124078">MAEGFISSASAEVMEDVSYMCLTVETNETPNGRVRRLGIYLDETVDTYGPKKDENYGHIRSLLYFVPEFYFRNSKPLWAVFKNFTLLRVLKFEGMSAGKHKVPGEIGNLVHLRFLSVKNSFIEAVPSSIANLASSDLDDFVKLTNLRKLGVIIFDGWEKKEKGTNIIFKHLQSLSVNSNYNGLSIPWNIVLSYPNIYKLQLHGKIRELPEDLLCFKNLTKLRLRSFGGVKDDDIKVLEKLPSLRMLFACFGEFPASLVCSEGGFPFLEFLSLALVEFKEWKVEKGVMPSLCRLHIEHCLYLKALPDGLQHITTLKELTITFMLPQFCRRLREGGEDFYKIQHVQSVKIGKDASGESAVDDFPEKRTFLRQRVEARLASLLMESKEYSEALSVLSGLIKEVRRLVDKLLLVDIDLMRRKLFVFFPVRALSEFLIVFLSSSSSSLNLNIDHLPLAFIARKRFDFSEQWFLFFPYLIKYKEKETRVVLSVKMVSEQQTKDSGSKKLGMVAPQDNSSKEMKSSKKMKFASSSAETEPTSQTTISDDSKTGRGMSTMPRVVKRKLQKLRPIVEYNKMGKGIGQAHIEMQSYIGVLARSRVPLVDKKWSQIPKDVKEQIWEAVDMAFVVGQGGKKSVLASAAKKWKDFKSTLTRHYILPYTNDKEKLSHPPETYKFIEKAQWDAFVASRLSQDFESVHSQHAQIREKLEYNHRLSRKGYAGLEDELEETMPGVEIDRSTLWKRARQDKHGNIPDPKVAEKAKLIDELQKQVSEGKVIVDGSKDVLTMALGPEHPGRLRGVGAGISPRQYFNLPKPQRVSFDDRLKESLRVLLQEETKKMEAKAREEALRMEARTKQLVEAEREHFLSQLSQLFPNFDPGLLKQRISQSPKNPMSDKASCSGGEVKSLHYEDDKAKNGEHQQEEEKEEEKRDEEKEEEKEKKDEEKHDDKVNEVGDYSNMEPPSSLKSLCRYVETTLLPEDKILEFTIDKEVFGGDRETFLLPEDITQFAGMEEIGATVVAVYMRHLHDVLKQANMCSMVGFIDPATVSANSGTIAERSRLVAARLQKTDGEQIFMMPYNPGLVSLGFCFYDFQ</sequence>
<dbReference type="AlphaFoldDB" id="A0AAD4WM00"/>
<keyword evidence="5" id="KW-1185">Reference proteome</keyword>
<accession>A0AAD4WM00</accession>
<dbReference type="Gene3D" id="1.25.40.570">
    <property type="match status" value="1"/>
</dbReference>
<feature type="region of interest" description="Disordered" evidence="2">
    <location>
        <begin position="496"/>
        <end position="549"/>
    </location>
</feature>
<dbReference type="InterPro" id="IPR055414">
    <property type="entry name" value="LRR_R13L4/SHOC2-like"/>
</dbReference>
<dbReference type="EMBL" id="JAJFAZ020000002">
    <property type="protein sequence ID" value="KAI5344772.1"/>
    <property type="molecule type" value="Genomic_DNA"/>
</dbReference>
<proteinExistence type="predicted"/>
<feature type="compositionally biased region" description="Basic and acidic residues" evidence="2">
    <location>
        <begin position="899"/>
        <end position="946"/>
    </location>
</feature>
<evidence type="ECO:0000313" key="5">
    <source>
        <dbReference type="Proteomes" id="UP001054821"/>
    </source>
</evidence>
<keyword evidence="1" id="KW-0677">Repeat</keyword>